<dbReference type="PANTHER" id="PTHR45772:SF1">
    <property type="entry name" value="ABC TRANSPORTER ATP-BINDING PROTEIN"/>
    <property type="match status" value="1"/>
</dbReference>
<gene>
    <name evidence="6" type="ORF">F3K02_07155</name>
</gene>
<dbReference type="AlphaFoldDB" id="A0A7Y8KWG0"/>
<evidence type="ECO:0000259" key="5">
    <source>
        <dbReference type="PROSITE" id="PS50893"/>
    </source>
</evidence>
<feature type="domain" description="ABC transporter" evidence="5">
    <location>
        <begin position="16"/>
        <end position="264"/>
    </location>
</feature>
<reference evidence="6 7" key="1">
    <citation type="submission" date="2019-09" db="EMBL/GenBank/DDBJ databases">
        <title>Hydrogenophaga aromatica sp. nov., isolated from a para-xylene-degrading enrichment culture.</title>
        <authorList>
            <person name="Tancsics A."/>
            <person name="Banerjee S."/>
        </authorList>
    </citation>
    <scope>NUCLEOTIDE SEQUENCE [LARGE SCALE GENOMIC DNA]</scope>
    <source>
        <strain evidence="6 7">D2P1</strain>
    </source>
</reference>
<dbReference type="EMBL" id="VYGV01000006">
    <property type="protein sequence ID" value="NWF45029.1"/>
    <property type="molecule type" value="Genomic_DNA"/>
</dbReference>
<keyword evidence="4 6" id="KW-0067">ATP-binding</keyword>
<protein>
    <submittedName>
        <fullName evidence="6">ABC transporter ATP-binding protein</fullName>
    </submittedName>
</protein>
<dbReference type="SMART" id="SM00382">
    <property type="entry name" value="AAA"/>
    <property type="match status" value="1"/>
</dbReference>
<keyword evidence="7" id="KW-1185">Reference proteome</keyword>
<dbReference type="CDD" id="cd03219">
    <property type="entry name" value="ABC_Mj1267_LivG_branched"/>
    <property type="match status" value="1"/>
</dbReference>
<evidence type="ECO:0000256" key="3">
    <source>
        <dbReference type="ARBA" id="ARBA00022741"/>
    </source>
</evidence>
<dbReference type="InterPro" id="IPR003439">
    <property type="entry name" value="ABC_transporter-like_ATP-bd"/>
</dbReference>
<evidence type="ECO:0000256" key="4">
    <source>
        <dbReference type="ARBA" id="ARBA00022840"/>
    </source>
</evidence>
<evidence type="ECO:0000256" key="2">
    <source>
        <dbReference type="ARBA" id="ARBA00022475"/>
    </source>
</evidence>
<dbReference type="Proteomes" id="UP000545507">
    <property type="component" value="Unassembled WGS sequence"/>
</dbReference>
<dbReference type="InterPro" id="IPR003593">
    <property type="entry name" value="AAA+_ATPase"/>
</dbReference>
<dbReference type="Gene3D" id="3.40.50.300">
    <property type="entry name" value="P-loop containing nucleotide triphosphate hydrolases"/>
    <property type="match status" value="1"/>
</dbReference>
<evidence type="ECO:0000256" key="1">
    <source>
        <dbReference type="ARBA" id="ARBA00022448"/>
    </source>
</evidence>
<evidence type="ECO:0000313" key="7">
    <source>
        <dbReference type="Proteomes" id="UP000545507"/>
    </source>
</evidence>
<dbReference type="PANTHER" id="PTHR45772">
    <property type="entry name" value="CONSERVED COMPONENT OF ABC TRANSPORTER FOR NATURAL AMINO ACIDS-RELATED"/>
    <property type="match status" value="1"/>
</dbReference>
<keyword evidence="3" id="KW-0547">Nucleotide-binding</keyword>
<dbReference type="Pfam" id="PF12399">
    <property type="entry name" value="BCA_ABC_TP_C"/>
    <property type="match status" value="1"/>
</dbReference>
<accession>A0A7Y8KWG0</accession>
<organism evidence="6 7">
    <name type="scientific">Hydrogenophaga aromaticivorans</name>
    <dbReference type="NCBI Taxonomy" id="2610898"/>
    <lineage>
        <taxon>Bacteria</taxon>
        <taxon>Pseudomonadati</taxon>
        <taxon>Pseudomonadota</taxon>
        <taxon>Betaproteobacteria</taxon>
        <taxon>Burkholderiales</taxon>
        <taxon>Comamonadaceae</taxon>
        <taxon>Hydrogenophaga</taxon>
    </lineage>
</organism>
<dbReference type="PROSITE" id="PS50893">
    <property type="entry name" value="ABC_TRANSPORTER_2"/>
    <property type="match status" value="1"/>
</dbReference>
<keyword evidence="2" id="KW-0472">Membrane</keyword>
<dbReference type="InterPro" id="IPR051120">
    <property type="entry name" value="ABC_AA/LPS_Transport"/>
</dbReference>
<dbReference type="FunFam" id="3.40.50.300:FF:000421">
    <property type="entry name" value="Branched-chain amino acid ABC transporter ATP-binding protein"/>
    <property type="match status" value="1"/>
</dbReference>
<dbReference type="GO" id="GO:0005524">
    <property type="term" value="F:ATP binding"/>
    <property type="evidence" value="ECO:0007669"/>
    <property type="project" value="UniProtKB-KW"/>
</dbReference>
<dbReference type="GO" id="GO:0016887">
    <property type="term" value="F:ATP hydrolysis activity"/>
    <property type="evidence" value="ECO:0007669"/>
    <property type="project" value="InterPro"/>
</dbReference>
<keyword evidence="2" id="KW-1003">Cell membrane</keyword>
<name>A0A7Y8KWG0_9BURK</name>
<comment type="caution">
    <text evidence="6">The sequence shown here is derived from an EMBL/GenBank/DDBJ whole genome shotgun (WGS) entry which is preliminary data.</text>
</comment>
<dbReference type="InterPro" id="IPR032823">
    <property type="entry name" value="BCA_ABC_TP_C"/>
</dbReference>
<dbReference type="SUPFAM" id="SSF52540">
    <property type="entry name" value="P-loop containing nucleoside triphosphate hydrolases"/>
    <property type="match status" value="1"/>
</dbReference>
<evidence type="ECO:0000313" key="6">
    <source>
        <dbReference type="EMBL" id="NWF45029.1"/>
    </source>
</evidence>
<dbReference type="InterPro" id="IPR027417">
    <property type="entry name" value="P-loop_NTPase"/>
</dbReference>
<keyword evidence="1" id="KW-0813">Transport</keyword>
<proteinExistence type="predicted"/>
<sequence length="266" mass="29254">MTSNSLNSPSSEASVLQARDITLRFGGVTALAEVAIDVRDNELLAIIGPNGAGKSSLMNVLSGFYLPQQGSVHYRGQNIKGRAVHEIARDGVVRTFQGTHLFSNMSVIDNILVGRYSQMRSNLAQAFLYFPWTQREETLHREAVEEIIDFLEIENIRHQPVGALGYGLRKRVDLGRALAMEPKVLLMDEPMAGMNTEEKEDLARFIIDVREAKRIPVVLVEHDMGVVMDLADRVAVLDFGRKIADGTPAQVQADPAVIQAYLGAAA</sequence>
<dbReference type="Pfam" id="PF00005">
    <property type="entry name" value="ABC_tran"/>
    <property type="match status" value="1"/>
</dbReference>
<dbReference type="GO" id="GO:0005886">
    <property type="term" value="C:plasma membrane"/>
    <property type="evidence" value="ECO:0007669"/>
    <property type="project" value="TreeGrafter"/>
</dbReference>